<protein>
    <submittedName>
        <fullName evidence="1">Uncharacterized protein</fullName>
    </submittedName>
</protein>
<sequence>MRFGFVRLKAWGASRGDEGCGSLAFMAKPWDINGDDIELWSQQHDASAELPDLVRQLLLATVPLSTLTTTTHAGTRLPGWDMIVRASRESAFCPQGASGWELSIEERRGKLDDDFKKRSADPSPFDPKDTTYVAVSARRISAKIRWAGEQQAKRTWKDVRLLDADDLAAWLALAPTVARWFAGKLGRPSADVEDLDTFLHTWRGRTPRPLPFKLALAGEKRLQQAETVRAWARQAGRRGRALLVHAHTRDEALVFVAAALATDVSPEGHQICARTLVVHTEEALRGALGPASGEPLIVLSNLSSTAPADRAHGALVVPLEGHLPSGSDDVLKVEPAPFMRFVEMLKKDGFSETEARRAQDSGGNLASLQRLFGHVALPRWVEGAPSVPLATMLLVGSFQPGNQEDRDVLALLGADPGEVEALCEHLALAPDAPTIKEGRYGRAVWRWRAEEDVWKFLGGRIPADTLRRFAETIRLVLGEQDPSLELPPEERLQAPFLEKIFRASDVLREGMSRALVRLALSDETLATLHGPQCGSHLASYVLQDLLQPAWSNWASLSNLLPRRFRSVTRSACIQGTT</sequence>
<dbReference type="Proteomes" id="UP000019678">
    <property type="component" value="Unassembled WGS sequence"/>
</dbReference>
<evidence type="ECO:0000313" key="1">
    <source>
        <dbReference type="EMBL" id="EYF04191.1"/>
    </source>
</evidence>
<comment type="caution">
    <text evidence="1">The sequence shown here is derived from an EMBL/GenBank/DDBJ whole genome shotgun (WGS) entry which is preliminary data.</text>
</comment>
<gene>
    <name evidence="1" type="ORF">CAP_4668</name>
</gene>
<reference evidence="1 2" key="1">
    <citation type="submission" date="2013-05" db="EMBL/GenBank/DDBJ databases">
        <title>Genome assembly of Chondromyces apiculatus DSM 436.</title>
        <authorList>
            <person name="Sharma G."/>
            <person name="Khatri I."/>
            <person name="Kaur C."/>
            <person name="Mayilraj S."/>
            <person name="Subramanian S."/>
        </authorList>
    </citation>
    <scope>NUCLEOTIDE SEQUENCE [LARGE SCALE GENOMIC DNA]</scope>
    <source>
        <strain evidence="1 2">DSM 436</strain>
    </source>
</reference>
<dbReference type="EMBL" id="ASRX01000037">
    <property type="protein sequence ID" value="EYF04191.1"/>
    <property type="molecule type" value="Genomic_DNA"/>
</dbReference>
<organism evidence="1 2">
    <name type="scientific">Chondromyces apiculatus DSM 436</name>
    <dbReference type="NCBI Taxonomy" id="1192034"/>
    <lineage>
        <taxon>Bacteria</taxon>
        <taxon>Pseudomonadati</taxon>
        <taxon>Myxococcota</taxon>
        <taxon>Polyangia</taxon>
        <taxon>Polyangiales</taxon>
        <taxon>Polyangiaceae</taxon>
        <taxon>Chondromyces</taxon>
    </lineage>
</organism>
<dbReference type="AlphaFoldDB" id="A0A017T6J1"/>
<accession>A0A017T6J1</accession>
<evidence type="ECO:0000313" key="2">
    <source>
        <dbReference type="Proteomes" id="UP000019678"/>
    </source>
</evidence>
<dbReference type="eggNOG" id="COG3093">
    <property type="taxonomic scope" value="Bacteria"/>
</dbReference>
<keyword evidence="2" id="KW-1185">Reference proteome</keyword>
<proteinExistence type="predicted"/>
<name>A0A017T6J1_9BACT</name>